<keyword evidence="2" id="KW-0812">Transmembrane</keyword>
<feature type="compositionally biased region" description="Low complexity" evidence="1">
    <location>
        <begin position="22"/>
        <end position="33"/>
    </location>
</feature>
<organism evidence="3 4">
    <name type="scientific">Triparma laevis f. longispina</name>
    <dbReference type="NCBI Taxonomy" id="1714387"/>
    <lineage>
        <taxon>Eukaryota</taxon>
        <taxon>Sar</taxon>
        <taxon>Stramenopiles</taxon>
        <taxon>Ochrophyta</taxon>
        <taxon>Bolidophyceae</taxon>
        <taxon>Parmales</taxon>
        <taxon>Triparmaceae</taxon>
        <taxon>Triparma</taxon>
    </lineage>
</organism>
<name>A0A9W7E4B2_9STRA</name>
<dbReference type="EMBL" id="BRXW01000545">
    <property type="protein sequence ID" value="GMH64700.1"/>
    <property type="molecule type" value="Genomic_DNA"/>
</dbReference>
<dbReference type="OrthoDB" id="193101at2759"/>
<gene>
    <name evidence="3" type="ORF">TrLO_g1030</name>
</gene>
<keyword evidence="2" id="KW-1133">Transmembrane helix</keyword>
<feature type="transmembrane region" description="Helical" evidence="2">
    <location>
        <begin position="77"/>
        <end position="98"/>
    </location>
</feature>
<reference evidence="4" key="1">
    <citation type="journal article" date="2023" name="Commun. Biol.">
        <title>Genome analysis of Parmales, the sister group of diatoms, reveals the evolutionary specialization of diatoms from phago-mixotrophs to photoautotrophs.</title>
        <authorList>
            <person name="Ban H."/>
            <person name="Sato S."/>
            <person name="Yoshikawa S."/>
            <person name="Yamada K."/>
            <person name="Nakamura Y."/>
            <person name="Ichinomiya M."/>
            <person name="Sato N."/>
            <person name="Blanc-Mathieu R."/>
            <person name="Endo H."/>
            <person name="Kuwata A."/>
            <person name="Ogata H."/>
        </authorList>
    </citation>
    <scope>NUCLEOTIDE SEQUENCE [LARGE SCALE GENOMIC DNA]</scope>
    <source>
        <strain evidence="4">NIES 3700</strain>
    </source>
</reference>
<feature type="region of interest" description="Disordered" evidence="1">
    <location>
        <begin position="307"/>
        <end position="337"/>
    </location>
</feature>
<keyword evidence="4" id="KW-1185">Reference proteome</keyword>
<feature type="transmembrane region" description="Helical" evidence="2">
    <location>
        <begin position="46"/>
        <end position="71"/>
    </location>
</feature>
<accession>A0A9W7E4B2</accession>
<sequence>MSSPMSVVPVGGKANLEDDPNSMQSMRSEQQSSLKDSRFQLSTKKIIRLISPVLSTLLLSTLLPLLLPFGLPYSVVFIYNLAMSVFIGKFFFFVLTAFSNSWAQEFEHVEGERDHALFENQELRQELVASRNESDNDISKIRDHVGATLEGLENSFLNPTEILHKVQKLDDKMAAAAEARESRLFLALMTMKGASSLKPQFILIKDLMEMIKRMSICKCTMTDIQQGQYKVKLDPRALRLICHNFTTFARQKEDSASSYKAFATVDIQIPSRSTHEKAKRKGSKTRVEVKVKYMGQPLTEDEIKQAQDEAEQYRTKKDLREDDDEVSPNGSITPTSSYNIKTNWNAMEDGKTLSVAYQVGTCMGGTLSVEKEFRFSTISFKYDCAMIGAEELTPESDGENRRTLRRGSSQRSQTSGGNSSKNSPAATPPSVSRPIDINNSNNIQDIVDQFPNNMKIVILTDDVEQGKSTLNGLNADLTASTVLKICPENVDIIMDVAMGSISVDKNDDRNLRRLKPLEVCMADVVIINENVGSDSKGKRWLVTGLANALGAIGFKGVFCIQCNMYDKKKLKGLQGAPNVHAILTKQDQNDRIKVNIVLAIATPSENDIVKRRISSFKRNHSFQRPKGDSDNIKNPAYVAHRISERQRRKSSSAVEEGSKDQKLVGEAKTP</sequence>
<protein>
    <submittedName>
        <fullName evidence="3">Uncharacterized protein</fullName>
    </submittedName>
</protein>
<feature type="compositionally biased region" description="Low complexity" evidence="1">
    <location>
        <begin position="406"/>
        <end position="420"/>
    </location>
</feature>
<comment type="caution">
    <text evidence="3">The sequence shown here is derived from an EMBL/GenBank/DDBJ whole genome shotgun (WGS) entry which is preliminary data.</text>
</comment>
<feature type="compositionally biased region" description="Basic and acidic residues" evidence="1">
    <location>
        <begin position="307"/>
        <end position="320"/>
    </location>
</feature>
<keyword evidence="2" id="KW-0472">Membrane</keyword>
<proteinExistence type="predicted"/>
<evidence type="ECO:0000313" key="4">
    <source>
        <dbReference type="Proteomes" id="UP001165122"/>
    </source>
</evidence>
<feature type="compositionally biased region" description="Polar residues" evidence="1">
    <location>
        <begin position="328"/>
        <end position="337"/>
    </location>
</feature>
<feature type="region of interest" description="Disordered" evidence="1">
    <location>
        <begin position="1"/>
        <end position="36"/>
    </location>
</feature>
<dbReference type="Proteomes" id="UP001165122">
    <property type="component" value="Unassembled WGS sequence"/>
</dbReference>
<feature type="compositionally biased region" description="Basic and acidic residues" evidence="1">
    <location>
        <begin position="656"/>
        <end position="670"/>
    </location>
</feature>
<evidence type="ECO:0000256" key="2">
    <source>
        <dbReference type="SAM" id="Phobius"/>
    </source>
</evidence>
<dbReference type="AlphaFoldDB" id="A0A9W7E4B2"/>
<evidence type="ECO:0000256" key="1">
    <source>
        <dbReference type="SAM" id="MobiDB-lite"/>
    </source>
</evidence>
<feature type="region of interest" description="Disordered" evidence="1">
    <location>
        <begin position="393"/>
        <end position="438"/>
    </location>
</feature>
<evidence type="ECO:0000313" key="3">
    <source>
        <dbReference type="EMBL" id="GMH64700.1"/>
    </source>
</evidence>
<feature type="region of interest" description="Disordered" evidence="1">
    <location>
        <begin position="619"/>
        <end position="670"/>
    </location>
</feature>